<dbReference type="SMART" id="SM00347">
    <property type="entry name" value="HTH_MARR"/>
    <property type="match status" value="1"/>
</dbReference>
<proteinExistence type="predicted"/>
<sequence>MADSISVHELMGELNLFQHKYASIEQSMLKKNQLNRSAFFIMQQLIEQPLTLTELVHITSLNKSTLSRQVNDLAEKGWVTKTPEKDKRFIQLMLSKEAKQKVHTVQFEIEHQLTQVFSSWPDEEKQLLIILIRRINRKIELVVN</sequence>
<feature type="domain" description="HTH marR-type" evidence="4">
    <location>
        <begin position="7"/>
        <end position="137"/>
    </location>
</feature>
<keyword evidence="2" id="KW-0238">DNA-binding</keyword>
<dbReference type="RefSeq" id="WP_058918591.1">
    <property type="nucleotide sequence ID" value="NZ_JBHSQC010000008.1"/>
</dbReference>
<evidence type="ECO:0000313" key="5">
    <source>
        <dbReference type="EMBL" id="MFD1800404.1"/>
    </source>
</evidence>
<evidence type="ECO:0000256" key="1">
    <source>
        <dbReference type="ARBA" id="ARBA00023015"/>
    </source>
</evidence>
<dbReference type="PANTHER" id="PTHR42756:SF1">
    <property type="entry name" value="TRANSCRIPTIONAL REPRESSOR OF EMRAB OPERON"/>
    <property type="match status" value="1"/>
</dbReference>
<dbReference type="Pfam" id="PF12802">
    <property type="entry name" value="MarR_2"/>
    <property type="match status" value="1"/>
</dbReference>
<dbReference type="InterPro" id="IPR000835">
    <property type="entry name" value="HTH_MarR-typ"/>
</dbReference>
<gene>
    <name evidence="5" type="ORF">ACFSBK_11150</name>
</gene>
<dbReference type="Proteomes" id="UP001597285">
    <property type="component" value="Unassembled WGS sequence"/>
</dbReference>
<dbReference type="SUPFAM" id="SSF46785">
    <property type="entry name" value="Winged helix' DNA-binding domain"/>
    <property type="match status" value="1"/>
</dbReference>
<accession>A0ABW4NPP8</accession>
<dbReference type="PANTHER" id="PTHR42756">
    <property type="entry name" value="TRANSCRIPTIONAL REGULATOR, MARR"/>
    <property type="match status" value="1"/>
</dbReference>
<dbReference type="InterPro" id="IPR036388">
    <property type="entry name" value="WH-like_DNA-bd_sf"/>
</dbReference>
<dbReference type="EMBL" id="JBHUFF010000020">
    <property type="protein sequence ID" value="MFD1800404.1"/>
    <property type="molecule type" value="Genomic_DNA"/>
</dbReference>
<keyword evidence="6" id="KW-1185">Reference proteome</keyword>
<dbReference type="PRINTS" id="PR00598">
    <property type="entry name" value="HTHMARR"/>
</dbReference>
<evidence type="ECO:0000256" key="3">
    <source>
        <dbReference type="ARBA" id="ARBA00023163"/>
    </source>
</evidence>
<dbReference type="InterPro" id="IPR011991">
    <property type="entry name" value="ArsR-like_HTH"/>
</dbReference>
<dbReference type="CDD" id="cd00090">
    <property type="entry name" value="HTH_ARSR"/>
    <property type="match status" value="1"/>
</dbReference>
<organism evidence="5 6">
    <name type="scientific">Carnobacterium antarcticum</name>
    <dbReference type="NCBI Taxonomy" id="2126436"/>
    <lineage>
        <taxon>Bacteria</taxon>
        <taxon>Bacillati</taxon>
        <taxon>Bacillota</taxon>
        <taxon>Bacilli</taxon>
        <taxon>Lactobacillales</taxon>
        <taxon>Carnobacteriaceae</taxon>
        <taxon>Carnobacterium</taxon>
    </lineage>
</organism>
<keyword evidence="3" id="KW-0804">Transcription</keyword>
<keyword evidence="1" id="KW-0805">Transcription regulation</keyword>
<dbReference type="PROSITE" id="PS50995">
    <property type="entry name" value="HTH_MARR_2"/>
    <property type="match status" value="1"/>
</dbReference>
<reference evidence="6" key="1">
    <citation type="journal article" date="2019" name="Int. J. Syst. Evol. Microbiol.">
        <title>The Global Catalogue of Microorganisms (GCM) 10K type strain sequencing project: providing services to taxonomists for standard genome sequencing and annotation.</title>
        <authorList>
            <consortium name="The Broad Institute Genomics Platform"/>
            <consortium name="The Broad Institute Genome Sequencing Center for Infectious Disease"/>
            <person name="Wu L."/>
            <person name="Ma J."/>
        </authorList>
    </citation>
    <scope>NUCLEOTIDE SEQUENCE [LARGE SCALE GENOMIC DNA]</scope>
    <source>
        <strain evidence="6">KCTC 42143</strain>
    </source>
</reference>
<dbReference type="InterPro" id="IPR036390">
    <property type="entry name" value="WH_DNA-bd_sf"/>
</dbReference>
<evidence type="ECO:0000259" key="4">
    <source>
        <dbReference type="PROSITE" id="PS50995"/>
    </source>
</evidence>
<evidence type="ECO:0000256" key="2">
    <source>
        <dbReference type="ARBA" id="ARBA00023125"/>
    </source>
</evidence>
<dbReference type="Gene3D" id="1.10.10.10">
    <property type="entry name" value="Winged helix-like DNA-binding domain superfamily/Winged helix DNA-binding domain"/>
    <property type="match status" value="1"/>
</dbReference>
<name>A0ABW4NPP8_9LACT</name>
<protein>
    <submittedName>
        <fullName evidence="5">MarR family winged helix-turn-helix transcriptional regulator</fullName>
    </submittedName>
</protein>
<comment type="caution">
    <text evidence="5">The sequence shown here is derived from an EMBL/GenBank/DDBJ whole genome shotgun (WGS) entry which is preliminary data.</text>
</comment>
<evidence type="ECO:0000313" key="6">
    <source>
        <dbReference type="Proteomes" id="UP001597285"/>
    </source>
</evidence>